<dbReference type="Proteomes" id="UP000078340">
    <property type="component" value="Unassembled WGS sequence"/>
</dbReference>
<evidence type="ECO:0000256" key="2">
    <source>
        <dbReference type="SAM" id="SignalP"/>
    </source>
</evidence>
<organism evidence="3 4">
    <name type="scientific">Purpureocillium lilacinum</name>
    <name type="common">Paecilomyces lilacinus</name>
    <dbReference type="NCBI Taxonomy" id="33203"/>
    <lineage>
        <taxon>Eukaryota</taxon>
        <taxon>Fungi</taxon>
        <taxon>Dikarya</taxon>
        <taxon>Ascomycota</taxon>
        <taxon>Pezizomycotina</taxon>
        <taxon>Sordariomycetes</taxon>
        <taxon>Hypocreomycetidae</taxon>
        <taxon>Hypocreales</taxon>
        <taxon>Ophiocordycipitaceae</taxon>
        <taxon>Purpureocillium</taxon>
    </lineage>
</organism>
<keyword evidence="2" id="KW-0732">Signal</keyword>
<feature type="region of interest" description="Disordered" evidence="1">
    <location>
        <begin position="229"/>
        <end position="252"/>
    </location>
</feature>
<dbReference type="AlphaFoldDB" id="A0A179HLR2"/>
<dbReference type="GeneID" id="28886780"/>
<proteinExistence type="predicted"/>
<gene>
    <name evidence="3" type="ORF">VFPFJ_04651</name>
</gene>
<evidence type="ECO:0000313" key="4">
    <source>
        <dbReference type="Proteomes" id="UP000078340"/>
    </source>
</evidence>
<dbReference type="KEGG" id="plj:28886780"/>
<evidence type="ECO:0000256" key="1">
    <source>
        <dbReference type="SAM" id="MobiDB-lite"/>
    </source>
</evidence>
<sequence>MKFSATIAASFLALGTAANPIAELSDLEPRNATDEVFDKRVGGAGCRIINADVNCRSGPGTQYRVIATAKKGVLYFFTCVKSGECINIGGSVNCGWDRLSFRDFESPCFVNGHYTDNQCTVDSSSSRGTKPSYEPSIGSCGSPAPVLLELCLGSLMFCAFGHYKDNNETYTSGQACALDRGIVSDMDLAGIVDKEAYESAVSSLRRADEKYQKYHELVKHYREVIVARKQSQRGDGSGRPRPDRSASWPFPRVQDNLRQAEKAVRDAKQEIGKATVPDVAQEIWKMIDQARLYADHAFWSERLVEGHFMNVHAWIVKAMDLDD</sequence>
<feature type="signal peptide" evidence="2">
    <location>
        <begin position="1"/>
        <end position="17"/>
    </location>
</feature>
<protein>
    <submittedName>
        <fullName evidence="3">SH3 domain-containing protein</fullName>
    </submittedName>
</protein>
<comment type="caution">
    <text evidence="3">The sequence shown here is derived from an EMBL/GenBank/DDBJ whole genome shotgun (WGS) entry which is preliminary data.</text>
</comment>
<reference evidence="3 4" key="1">
    <citation type="submission" date="2016-02" db="EMBL/GenBank/DDBJ databases">
        <title>Biosynthesis of antibiotic leucinostatins and their inhibition on Phytophthora in bio-control Purpureocillium lilacinum.</title>
        <authorList>
            <person name="Wang G."/>
            <person name="Liu Z."/>
            <person name="Lin R."/>
            <person name="Li E."/>
            <person name="Mao Z."/>
            <person name="Ling J."/>
            <person name="Yin W."/>
            <person name="Xie B."/>
        </authorList>
    </citation>
    <scope>NUCLEOTIDE SEQUENCE [LARGE SCALE GENOMIC DNA]</scope>
    <source>
        <strain evidence="3">PLFJ-1</strain>
    </source>
</reference>
<feature type="chain" id="PRO_5008103715" evidence="2">
    <location>
        <begin position="18"/>
        <end position="323"/>
    </location>
</feature>
<dbReference type="EMBL" id="LSBI01000004">
    <property type="protein sequence ID" value="OAQ90491.1"/>
    <property type="molecule type" value="Genomic_DNA"/>
</dbReference>
<accession>A0A179HLR2</accession>
<evidence type="ECO:0000313" key="3">
    <source>
        <dbReference type="EMBL" id="OAQ90491.1"/>
    </source>
</evidence>
<name>A0A179HLR2_PURLI</name>